<feature type="compositionally biased region" description="Polar residues" evidence="2">
    <location>
        <begin position="60"/>
        <end position="71"/>
    </location>
</feature>
<evidence type="ECO:0000313" key="3">
    <source>
        <dbReference type="EMBL" id="KPA82073.1"/>
    </source>
</evidence>
<feature type="compositionally biased region" description="Polar residues" evidence="2">
    <location>
        <begin position="154"/>
        <end position="167"/>
    </location>
</feature>
<organism evidence="3 4">
    <name type="scientific">Leptomonas pyrrhocoris</name>
    <name type="common">Firebug parasite</name>
    <dbReference type="NCBI Taxonomy" id="157538"/>
    <lineage>
        <taxon>Eukaryota</taxon>
        <taxon>Discoba</taxon>
        <taxon>Euglenozoa</taxon>
        <taxon>Kinetoplastea</taxon>
        <taxon>Metakinetoplastina</taxon>
        <taxon>Trypanosomatida</taxon>
        <taxon>Trypanosomatidae</taxon>
        <taxon>Leishmaniinae</taxon>
        <taxon>Leptomonas</taxon>
    </lineage>
</organism>
<dbReference type="VEuPathDB" id="TriTrypDB:LpyrH10_05_0910"/>
<dbReference type="AlphaFoldDB" id="A0A0M9G4G5"/>
<dbReference type="OMA" id="KLPAMSH"/>
<accession>A0A0M9G4G5</accession>
<keyword evidence="1" id="KW-0175">Coiled coil</keyword>
<proteinExistence type="predicted"/>
<evidence type="ECO:0000256" key="2">
    <source>
        <dbReference type="SAM" id="MobiDB-lite"/>
    </source>
</evidence>
<feature type="region of interest" description="Disordered" evidence="2">
    <location>
        <begin position="481"/>
        <end position="519"/>
    </location>
</feature>
<evidence type="ECO:0000313" key="4">
    <source>
        <dbReference type="Proteomes" id="UP000037923"/>
    </source>
</evidence>
<reference evidence="3 4" key="1">
    <citation type="submission" date="2015-07" db="EMBL/GenBank/DDBJ databases">
        <title>High-quality genome of monoxenous trypanosomatid Leptomonas pyrrhocoris.</title>
        <authorList>
            <person name="Flegontov P."/>
            <person name="Butenko A."/>
            <person name="Firsov S."/>
            <person name="Vlcek C."/>
            <person name="Logacheva M.D."/>
            <person name="Field M."/>
            <person name="Filatov D."/>
            <person name="Flegontova O."/>
            <person name="Gerasimov E."/>
            <person name="Jackson A.P."/>
            <person name="Kelly S."/>
            <person name="Opperdoes F."/>
            <person name="O'Reilly A."/>
            <person name="Votypka J."/>
            <person name="Yurchenko V."/>
            <person name="Lukes J."/>
        </authorList>
    </citation>
    <scope>NUCLEOTIDE SEQUENCE [LARGE SCALE GENOMIC DNA]</scope>
    <source>
        <strain evidence="3">H10</strain>
    </source>
</reference>
<protein>
    <submittedName>
        <fullName evidence="3">Uncharacterized protein</fullName>
    </submittedName>
</protein>
<dbReference type="EMBL" id="LGTL01000005">
    <property type="protein sequence ID" value="KPA82073.1"/>
    <property type="molecule type" value="Genomic_DNA"/>
</dbReference>
<dbReference type="OrthoDB" id="248885at2759"/>
<feature type="region of interest" description="Disordered" evidence="2">
    <location>
        <begin position="900"/>
        <end position="944"/>
    </location>
</feature>
<name>A0A0M9G4G5_LEPPY</name>
<keyword evidence="4" id="KW-1185">Reference proteome</keyword>
<gene>
    <name evidence="3" type="ORF">ABB37_03231</name>
</gene>
<evidence type="ECO:0000256" key="1">
    <source>
        <dbReference type="SAM" id="Coils"/>
    </source>
</evidence>
<feature type="compositionally biased region" description="Low complexity" evidence="2">
    <location>
        <begin position="96"/>
        <end position="115"/>
    </location>
</feature>
<dbReference type="PANTHER" id="PTHR45615:SF80">
    <property type="entry name" value="GRIP DOMAIN-CONTAINING PROTEIN"/>
    <property type="match status" value="1"/>
</dbReference>
<feature type="region of interest" description="Disordered" evidence="2">
    <location>
        <begin position="1"/>
        <end position="167"/>
    </location>
</feature>
<feature type="region of interest" description="Disordered" evidence="2">
    <location>
        <begin position="684"/>
        <end position="733"/>
    </location>
</feature>
<feature type="coiled-coil region" evidence="1">
    <location>
        <begin position="251"/>
        <end position="411"/>
    </location>
</feature>
<feature type="compositionally biased region" description="Low complexity" evidence="2">
    <location>
        <begin position="908"/>
        <end position="920"/>
    </location>
</feature>
<dbReference type="GeneID" id="26903522"/>
<feature type="compositionally biased region" description="Polar residues" evidence="2">
    <location>
        <begin position="485"/>
        <end position="498"/>
    </location>
</feature>
<dbReference type="PANTHER" id="PTHR45615">
    <property type="entry name" value="MYOSIN HEAVY CHAIN, NON-MUSCLE"/>
    <property type="match status" value="1"/>
</dbReference>
<feature type="compositionally biased region" description="Basic and acidic residues" evidence="2">
    <location>
        <begin position="39"/>
        <end position="52"/>
    </location>
</feature>
<sequence>MNTSADVGHTSLADVDSIDTPPRVTPASSPLPRATTVTSRKESSKKPHRAGDDMEDIFDSQASSTAASTGRQAPAKEVSRGGHAAPHGTTAREGSGDSATTVTASATGSTVARTRVPSKENLYGHRSHSKKSPTQRTRSPNVQRGAPQWGKVSSPATLPYSTHPSTPALAQQYGAHMTADQPPNEINTPTPHVKGRTAEHILKTERDPAVSTDALLRRMKDKEKEFDEKIHTIHNTFQNAGEQLVVRDGIIAQLQDDLAQLRSEASHVRKDYQTREETLLLRVEDMMRELQEEQTRTKQHRRAADEEARQLRAALNTADKQLAQQQRVSDDLLRQLRTSDKALQEEKAKHAAALQDSRQIYEDKLTELQRVHSAVGKELVKAQTRSEEAEKDRAECQAKLLEHELDSRRQRSGDSRKTKTLVTENDALREEVEAVQLSMARLLLLMSEVPALADYLQWNELSSKFVFLGYPTQYFADGNAGNGFRTMSTSGRGKSTRSQRNDSRQTSPARRRAGGISSRSAEYRSGLDYSGVHLSPSSSSAAASPYYQDVNFSGSSFIGTGVEDGVYAGVASSLSKNVWLSGRWAQQMMDIIAAENIFTRLKRIKLLELEEAAQLSVQLPSARDVLEGRRPEKDYWIPYDVFIEAQKFKNKYYPKLPAMSHFYPFLIQLNRIWRAKLQDRLRVRQDDRRRPVSRQRSAVADSRSPHRRRAGDTTNEGEVSIRTTSRSVTASHLDAHRPEELLSELVHCEACLNEIQEEHHRLRRDVRLHVSSQKTRQLFHQYDELICRAHRSFGHMLRLADELYSDSSSAANRQAVTGEGDRAQARAAESLRDAQRQAQMAADIADAEDARDHLLCVVERTCERVCDVGDSLSTRMVSYYSDLHQLIHILHDHLRQLRARGDTNGEDNSSSTSTVSSNNNGDTQGAGGGATKQARRRKERNVELSHELRRALLEQYGTTEALRNDGASATLSPASGAIGVDSLLKLAASVLDFGNEVRKEVADASAALRNIAEQAMHEADPLQEDA</sequence>
<feature type="compositionally biased region" description="Polar residues" evidence="2">
    <location>
        <begin position="712"/>
        <end position="730"/>
    </location>
</feature>
<comment type="caution">
    <text evidence="3">The sequence shown here is derived from an EMBL/GenBank/DDBJ whole genome shotgun (WGS) entry which is preliminary data.</text>
</comment>
<dbReference type="Proteomes" id="UP000037923">
    <property type="component" value="Unassembled WGS sequence"/>
</dbReference>
<dbReference type="RefSeq" id="XP_015660512.1">
    <property type="nucleotide sequence ID" value="XM_015800505.1"/>
</dbReference>